<keyword evidence="4" id="KW-1185">Reference proteome</keyword>
<dbReference type="PANTHER" id="PTHR47003">
    <property type="entry name" value="OS01G0970900 PROTEIN"/>
    <property type="match status" value="1"/>
</dbReference>
<dbReference type="EMBL" id="CAUOFW020006850">
    <property type="protein sequence ID" value="CAK9176591.1"/>
    <property type="molecule type" value="Genomic_DNA"/>
</dbReference>
<reference evidence="3 4" key="1">
    <citation type="submission" date="2024-02" db="EMBL/GenBank/DDBJ databases">
        <authorList>
            <person name="Vignale AGUSTIN F."/>
            <person name="Sosa J E."/>
            <person name="Modenutti C."/>
        </authorList>
    </citation>
    <scope>NUCLEOTIDE SEQUENCE [LARGE SCALE GENOMIC DNA]</scope>
</reference>
<comment type="caution">
    <text evidence="3">The sequence shown here is derived from an EMBL/GenBank/DDBJ whole genome shotgun (WGS) entry which is preliminary data.</text>
</comment>
<accession>A0ABC8U543</accession>
<dbReference type="InterPro" id="IPR002885">
    <property type="entry name" value="PPR_rpt"/>
</dbReference>
<evidence type="ECO:0008006" key="5">
    <source>
        <dbReference type="Google" id="ProtNLM"/>
    </source>
</evidence>
<dbReference type="AlphaFoldDB" id="A0ABC8U543"/>
<organism evidence="3 4">
    <name type="scientific">Ilex paraguariensis</name>
    <name type="common">yerba mate</name>
    <dbReference type="NCBI Taxonomy" id="185542"/>
    <lineage>
        <taxon>Eukaryota</taxon>
        <taxon>Viridiplantae</taxon>
        <taxon>Streptophyta</taxon>
        <taxon>Embryophyta</taxon>
        <taxon>Tracheophyta</taxon>
        <taxon>Spermatophyta</taxon>
        <taxon>Magnoliopsida</taxon>
        <taxon>eudicotyledons</taxon>
        <taxon>Gunneridae</taxon>
        <taxon>Pentapetalae</taxon>
        <taxon>asterids</taxon>
        <taxon>campanulids</taxon>
        <taxon>Aquifoliales</taxon>
        <taxon>Aquifoliaceae</taxon>
        <taxon>Ilex</taxon>
    </lineage>
</organism>
<dbReference type="NCBIfam" id="TIGR00756">
    <property type="entry name" value="PPR"/>
    <property type="match status" value="4"/>
</dbReference>
<evidence type="ECO:0000256" key="2">
    <source>
        <dbReference type="PROSITE-ProRule" id="PRU00708"/>
    </source>
</evidence>
<name>A0ABC8U543_9AQUA</name>
<feature type="repeat" description="PPR" evidence="2">
    <location>
        <begin position="412"/>
        <end position="446"/>
    </location>
</feature>
<sequence length="671" mass="76409">MQNEINPKLSAKPSKNPFSERALISIGSFGTSEIERESPQAVMHRAKRIISSLRLANSLHSTQLPRTNFLYPQVTTQFSHFSSHITQPHTSTFLNTHQKLLFSSTPEPTIELVLSNDWSKQLEKELSESNPKLTHETVIYILKKLDKDPQKASGFFNWVTDKNGFKPSSAVYSLMLRIFANKDSMKHFWVTITKMKEQGFYIDEETYETILGDFKSSKMASDATALTHFYKRMVKENTMDEVVKELVKVILGSNWSHEVEKKLGGMEISMHENFVLRVLKELRGCPSKALSFFKWVSGRFGFEHNSVAYNAVVRVLGQDASIEDFWSMVKEMKGAGHEMDLDTYIKVSRRFQKSKMLKDAVELYELMMDGPFKLSVQDCSLLLRTIAADRSPDLDLVFRVVKKYEAAGHSLSKTVYDGIHRSLTSVGRFGEAEKIMEAMRNAGYEPDNLTYSQLIFGLCKTGRLEEAYKVLDVMEAQECIPDLKTWTILIQGHCAANEVDKALFYFAKMVEKNCDADADLLDVLIKGFVSQKRIDGAYKLLVEMVNKTRLIPWQATYKNLIQKLLGEGQLEEALDLLRLMKKQNYPPFPDPFVPYISKFGTVEDAEEFLKALSVKKFPSLAAYQHVFESLFQEGRHSEATDLLYKCPHHVRKHKAICTLFGSEKSGSTAAA</sequence>
<dbReference type="PROSITE" id="PS51375">
    <property type="entry name" value="PPR"/>
    <property type="match status" value="5"/>
</dbReference>
<dbReference type="InterPro" id="IPR011990">
    <property type="entry name" value="TPR-like_helical_dom_sf"/>
</dbReference>
<evidence type="ECO:0000313" key="3">
    <source>
        <dbReference type="EMBL" id="CAK9176591.1"/>
    </source>
</evidence>
<feature type="repeat" description="PPR" evidence="2">
    <location>
        <begin position="482"/>
        <end position="516"/>
    </location>
</feature>
<dbReference type="Gene3D" id="1.25.40.10">
    <property type="entry name" value="Tetratricopeptide repeat domain"/>
    <property type="match status" value="4"/>
</dbReference>
<dbReference type="InterPro" id="IPR044578">
    <property type="entry name" value="BIR6-like"/>
</dbReference>
<gene>
    <name evidence="3" type="ORF">ILEXP_LOCUS46447</name>
</gene>
<feature type="repeat" description="PPR" evidence="2">
    <location>
        <begin position="553"/>
        <end position="587"/>
    </location>
</feature>
<feature type="repeat" description="PPR" evidence="2">
    <location>
        <begin position="447"/>
        <end position="481"/>
    </location>
</feature>
<dbReference type="Pfam" id="PF12854">
    <property type="entry name" value="PPR_1"/>
    <property type="match status" value="1"/>
</dbReference>
<feature type="repeat" description="PPR" evidence="2">
    <location>
        <begin position="305"/>
        <end position="339"/>
    </location>
</feature>
<dbReference type="PANTHER" id="PTHR47003:SF2">
    <property type="entry name" value="OS01G0970900 PROTEIN"/>
    <property type="match status" value="1"/>
</dbReference>
<dbReference type="Pfam" id="PF01535">
    <property type="entry name" value="PPR"/>
    <property type="match status" value="3"/>
</dbReference>
<dbReference type="Proteomes" id="UP001642360">
    <property type="component" value="Unassembled WGS sequence"/>
</dbReference>
<protein>
    <recommendedName>
        <fullName evidence="5">Pentatricopeptide repeat-containing protein</fullName>
    </recommendedName>
</protein>
<keyword evidence="1" id="KW-0677">Repeat</keyword>
<evidence type="ECO:0000313" key="4">
    <source>
        <dbReference type="Proteomes" id="UP001642360"/>
    </source>
</evidence>
<evidence type="ECO:0000256" key="1">
    <source>
        <dbReference type="ARBA" id="ARBA00022737"/>
    </source>
</evidence>
<proteinExistence type="predicted"/>